<dbReference type="InParanoid" id="E2BS47"/>
<dbReference type="EMBL" id="GL450149">
    <property type="protein sequence ID" value="EFN81483.1"/>
    <property type="molecule type" value="Genomic_DNA"/>
</dbReference>
<protein>
    <submittedName>
        <fullName evidence="1">Uncharacterized protein</fullName>
    </submittedName>
</protein>
<evidence type="ECO:0000313" key="1">
    <source>
        <dbReference type="EMBL" id="EFN81483.1"/>
    </source>
</evidence>
<dbReference type="OrthoDB" id="10060618at2759"/>
<keyword evidence="2" id="KW-1185">Reference proteome</keyword>
<feature type="non-terminal residue" evidence="1">
    <location>
        <position position="61"/>
    </location>
</feature>
<accession>E2BS47</accession>
<evidence type="ECO:0000313" key="2">
    <source>
        <dbReference type="Proteomes" id="UP000008237"/>
    </source>
</evidence>
<reference evidence="1 2" key="1">
    <citation type="journal article" date="2010" name="Science">
        <title>Genomic comparison of the ants Camponotus floridanus and Harpegnathos saltator.</title>
        <authorList>
            <person name="Bonasio R."/>
            <person name="Zhang G."/>
            <person name="Ye C."/>
            <person name="Mutti N.S."/>
            <person name="Fang X."/>
            <person name="Qin N."/>
            <person name="Donahue G."/>
            <person name="Yang P."/>
            <person name="Li Q."/>
            <person name="Li C."/>
            <person name="Zhang P."/>
            <person name="Huang Z."/>
            <person name="Berger S.L."/>
            <person name="Reinberg D."/>
            <person name="Wang J."/>
            <person name="Liebig J."/>
        </authorList>
    </citation>
    <scope>NUCLEOTIDE SEQUENCE [LARGE SCALE GENOMIC DNA]</scope>
    <source>
        <strain evidence="1 2">R22 G/1</strain>
    </source>
</reference>
<organism evidence="2">
    <name type="scientific">Harpegnathos saltator</name>
    <name type="common">Jerdon's jumping ant</name>
    <dbReference type="NCBI Taxonomy" id="610380"/>
    <lineage>
        <taxon>Eukaryota</taxon>
        <taxon>Metazoa</taxon>
        <taxon>Ecdysozoa</taxon>
        <taxon>Arthropoda</taxon>
        <taxon>Hexapoda</taxon>
        <taxon>Insecta</taxon>
        <taxon>Pterygota</taxon>
        <taxon>Neoptera</taxon>
        <taxon>Endopterygota</taxon>
        <taxon>Hymenoptera</taxon>
        <taxon>Apocrita</taxon>
        <taxon>Aculeata</taxon>
        <taxon>Formicoidea</taxon>
        <taxon>Formicidae</taxon>
        <taxon>Ponerinae</taxon>
        <taxon>Ponerini</taxon>
        <taxon>Harpegnathos</taxon>
    </lineage>
</organism>
<proteinExistence type="predicted"/>
<name>E2BS47_HARSA</name>
<feature type="non-terminal residue" evidence="1">
    <location>
        <position position="1"/>
    </location>
</feature>
<sequence>LTNKVMQELSTYYGLAVLRNPDSVEEMTTAIWATYYHKRSTNANPQHMYCPPGTSSWCKYR</sequence>
<dbReference type="AlphaFoldDB" id="E2BS47"/>
<dbReference type="Proteomes" id="UP000008237">
    <property type="component" value="Unassembled WGS sequence"/>
</dbReference>
<gene>
    <name evidence="1" type="ORF">EAI_00036</name>
</gene>